<keyword evidence="7" id="KW-1185">Reference proteome</keyword>
<evidence type="ECO:0000313" key="6">
    <source>
        <dbReference type="EMBL" id="MEC3860169.1"/>
    </source>
</evidence>
<name>A0ABU6HET0_9RHOB</name>
<dbReference type="InterPro" id="IPR005119">
    <property type="entry name" value="LysR_subst-bd"/>
</dbReference>
<dbReference type="PRINTS" id="PR00039">
    <property type="entry name" value="HTHLYSR"/>
</dbReference>
<keyword evidence="2" id="KW-0805">Transcription regulation</keyword>
<dbReference type="Pfam" id="PF00126">
    <property type="entry name" value="HTH_1"/>
    <property type="match status" value="1"/>
</dbReference>
<evidence type="ECO:0000256" key="2">
    <source>
        <dbReference type="ARBA" id="ARBA00023015"/>
    </source>
</evidence>
<dbReference type="InterPro" id="IPR000847">
    <property type="entry name" value="LysR_HTH_N"/>
</dbReference>
<accession>A0ABU6HET0</accession>
<feature type="domain" description="HTH lysR-type" evidence="5">
    <location>
        <begin position="17"/>
        <end position="68"/>
    </location>
</feature>
<dbReference type="EMBL" id="JAYLLH010000002">
    <property type="protein sequence ID" value="MEC3860169.1"/>
    <property type="molecule type" value="Genomic_DNA"/>
</dbReference>
<evidence type="ECO:0000256" key="3">
    <source>
        <dbReference type="ARBA" id="ARBA00023125"/>
    </source>
</evidence>
<proteinExistence type="inferred from homology"/>
<reference evidence="6 7" key="1">
    <citation type="submission" date="2024-01" db="EMBL/GenBank/DDBJ databases">
        <title>Mesobacterium rodlantinim sp. nov., isolated from shallow sea hydrothermal systems off Kueishantao Island.</title>
        <authorList>
            <person name="Su Z."/>
            <person name="Tang K."/>
        </authorList>
    </citation>
    <scope>NUCLEOTIDE SEQUENCE [LARGE SCALE GENOMIC DNA]</scope>
    <source>
        <strain evidence="6 7">TK19101</strain>
    </source>
</reference>
<dbReference type="Proteomes" id="UP001348149">
    <property type="component" value="Unassembled WGS sequence"/>
</dbReference>
<sequence>MAQTRHSKRWHSISEYEALRALMQSGTTTAASAQLGLSQSAVSRSISTLEARLGCTLFERDSGRLRPTQEAVRLNRRLDSLFDALDLIDGPAEPVQETLRLIAPPTFAHRFLVGQINTFLRTNPHIYVSFEVNTSEEVVRGILDDRFDLGVFGVDSTRAGVKTVPYRVAQAVCAMSRDHPLANRAEVRPEDLHGVDLIQLSKRHARRNQLDRLLAQARAKPHVVAEVSTSFAASDLAREGLGVAIINPFPLYHYRADDTAFVPFTSPISYRVNFAISDHHAIPRSVRSFMRHLRLNTPTDPFSRKA</sequence>
<keyword evidence="3" id="KW-0238">DNA-binding</keyword>
<comment type="similarity">
    <text evidence="1">Belongs to the LysR transcriptional regulatory family.</text>
</comment>
<dbReference type="SUPFAM" id="SSF53850">
    <property type="entry name" value="Periplasmic binding protein-like II"/>
    <property type="match status" value="1"/>
</dbReference>
<dbReference type="SUPFAM" id="SSF46785">
    <property type="entry name" value="Winged helix' DNA-binding domain"/>
    <property type="match status" value="1"/>
</dbReference>
<dbReference type="Pfam" id="PF03466">
    <property type="entry name" value="LysR_substrate"/>
    <property type="match status" value="1"/>
</dbReference>
<dbReference type="InterPro" id="IPR036390">
    <property type="entry name" value="WH_DNA-bd_sf"/>
</dbReference>
<dbReference type="PROSITE" id="PS50931">
    <property type="entry name" value="HTH_LYSR"/>
    <property type="match status" value="1"/>
</dbReference>
<dbReference type="PANTHER" id="PTHR30427:SF1">
    <property type="entry name" value="TRANSCRIPTIONAL ACTIVATOR PROTEIN LYSR"/>
    <property type="match status" value="1"/>
</dbReference>
<evidence type="ECO:0000256" key="4">
    <source>
        <dbReference type="ARBA" id="ARBA00023163"/>
    </source>
</evidence>
<evidence type="ECO:0000256" key="1">
    <source>
        <dbReference type="ARBA" id="ARBA00009437"/>
    </source>
</evidence>
<gene>
    <name evidence="6" type="ORF">VK792_02630</name>
</gene>
<dbReference type="RefSeq" id="WP_326295794.1">
    <property type="nucleotide sequence ID" value="NZ_JAYLLH010000002.1"/>
</dbReference>
<dbReference type="PANTHER" id="PTHR30427">
    <property type="entry name" value="TRANSCRIPTIONAL ACTIVATOR PROTEIN LYSR"/>
    <property type="match status" value="1"/>
</dbReference>
<dbReference type="Gene3D" id="3.40.190.290">
    <property type="match status" value="1"/>
</dbReference>
<dbReference type="Gene3D" id="1.10.10.10">
    <property type="entry name" value="Winged helix-like DNA-binding domain superfamily/Winged helix DNA-binding domain"/>
    <property type="match status" value="1"/>
</dbReference>
<protein>
    <submittedName>
        <fullName evidence="6">LysR family transcriptional regulator</fullName>
    </submittedName>
</protein>
<comment type="caution">
    <text evidence="6">The sequence shown here is derived from an EMBL/GenBank/DDBJ whole genome shotgun (WGS) entry which is preliminary data.</text>
</comment>
<organism evidence="6 7">
    <name type="scientific">Mesobacterium hydrothermale</name>
    <dbReference type="NCBI Taxonomy" id="3111907"/>
    <lineage>
        <taxon>Bacteria</taxon>
        <taxon>Pseudomonadati</taxon>
        <taxon>Pseudomonadota</taxon>
        <taxon>Alphaproteobacteria</taxon>
        <taxon>Rhodobacterales</taxon>
        <taxon>Roseobacteraceae</taxon>
        <taxon>Mesobacterium</taxon>
    </lineage>
</organism>
<evidence type="ECO:0000259" key="5">
    <source>
        <dbReference type="PROSITE" id="PS50931"/>
    </source>
</evidence>
<evidence type="ECO:0000313" key="7">
    <source>
        <dbReference type="Proteomes" id="UP001348149"/>
    </source>
</evidence>
<dbReference type="InterPro" id="IPR036388">
    <property type="entry name" value="WH-like_DNA-bd_sf"/>
</dbReference>
<keyword evidence="4" id="KW-0804">Transcription</keyword>